<keyword evidence="5 7" id="KW-0687">Ribonucleoprotein</keyword>
<evidence type="ECO:0000256" key="1">
    <source>
        <dbReference type="ARBA" id="ARBA00010761"/>
    </source>
</evidence>
<geneLocation type="chloroplast" evidence="11"/>
<keyword evidence="9 11" id="KW-0150">Chloroplast</keyword>
<proteinExistence type="inferred from homology"/>
<evidence type="ECO:0000256" key="8">
    <source>
        <dbReference type="RuleBase" id="RU003624"/>
    </source>
</evidence>
<dbReference type="GeneID" id="7441126"/>
<dbReference type="PANTHER" id="PTHR11760">
    <property type="entry name" value="30S/40S RIBOSOMAL PROTEIN S3"/>
    <property type="match status" value="1"/>
</dbReference>
<dbReference type="SUPFAM" id="SSF54814">
    <property type="entry name" value="Prokaryotic type KH domain (KH-domain type II)"/>
    <property type="match status" value="1"/>
</dbReference>
<dbReference type="InterPro" id="IPR004044">
    <property type="entry name" value="KH_dom_type_2"/>
</dbReference>
<evidence type="ECO:0000313" key="11">
    <source>
        <dbReference type="EMBL" id="ACK36907.1"/>
    </source>
</evidence>
<dbReference type="GO" id="GO:0019843">
    <property type="term" value="F:rRNA binding"/>
    <property type="evidence" value="ECO:0007669"/>
    <property type="project" value="UniProtKB-UniRule"/>
</dbReference>
<dbReference type="PROSITE" id="PS50823">
    <property type="entry name" value="KH_TYPE_2"/>
    <property type="match status" value="1"/>
</dbReference>
<evidence type="ECO:0000256" key="9">
    <source>
        <dbReference type="RuleBase" id="RU003626"/>
    </source>
</evidence>
<comment type="similarity">
    <text evidence="1 7 8">Belongs to the universal ribosomal protein uS3 family.</text>
</comment>
<dbReference type="PROSITE" id="PS00548">
    <property type="entry name" value="RIBOSOMAL_S3"/>
    <property type="match status" value="1"/>
</dbReference>
<gene>
    <name evidence="7 11" type="primary">rps3</name>
</gene>
<reference evidence="11" key="1">
    <citation type="journal article" date="2006" name="BMC Biol.">
        <title>The complete chloroplast DNA sequence of the green alga Oltmannsiellopsis viridis reveals a distinctive quadripartite architecture in the chloroplast genome of early diverging ulvophytes.</title>
        <authorList>
            <person name="Pombert J.F."/>
            <person name="Lemieux C."/>
            <person name="Turmel M."/>
        </authorList>
    </citation>
    <scope>NUCLEOTIDE SEQUENCE</scope>
</reference>
<dbReference type="Pfam" id="PF07650">
    <property type="entry name" value="KH_2"/>
    <property type="match status" value="1"/>
</dbReference>
<keyword evidence="9 11" id="KW-0934">Plastid</keyword>
<dbReference type="RefSeq" id="YP_002601055.1">
    <property type="nucleotide sequence ID" value="NC_012101.1"/>
</dbReference>
<comment type="subunit">
    <text evidence="7 9">Part of the 30S ribosomal subunit.</text>
</comment>
<dbReference type="InterPro" id="IPR009019">
    <property type="entry name" value="KH_sf_prok-type"/>
</dbReference>
<dbReference type="GO" id="GO:0009507">
    <property type="term" value="C:chloroplast"/>
    <property type="evidence" value="ECO:0007669"/>
    <property type="project" value="UniProtKB-SubCell"/>
</dbReference>
<dbReference type="Gene3D" id="3.30.300.20">
    <property type="match status" value="1"/>
</dbReference>
<evidence type="ECO:0000256" key="7">
    <source>
        <dbReference type="HAMAP-Rule" id="MF_01309"/>
    </source>
</evidence>
<evidence type="ECO:0000256" key="2">
    <source>
        <dbReference type="ARBA" id="ARBA00022730"/>
    </source>
</evidence>
<dbReference type="NCBIfam" id="TIGR01009">
    <property type="entry name" value="rpsC_bact"/>
    <property type="match status" value="1"/>
</dbReference>
<comment type="subcellular location">
    <subcellularLocation>
        <location evidence="7 9">Plastid</location>
        <location evidence="7 9">Chloroplast</location>
    </subcellularLocation>
</comment>
<evidence type="ECO:0000259" key="10">
    <source>
        <dbReference type="PROSITE" id="PS50823"/>
    </source>
</evidence>
<evidence type="ECO:0000256" key="4">
    <source>
        <dbReference type="ARBA" id="ARBA00022980"/>
    </source>
</evidence>
<protein>
    <recommendedName>
        <fullName evidence="6 7">Small ribosomal subunit protein uS3c</fullName>
    </recommendedName>
</protein>
<reference evidence="11" key="2">
    <citation type="journal article" date="2009" name="Mol. Biol. Evol.">
        <title>The chloroplast genomes of the green algae Pyramimonas, Monomastix, and Pycnococcus shed new light on the evolutionary history of prasinophytes and the origin of the secondary chloroplasts of euglenids.</title>
        <authorList>
            <person name="Turmel M."/>
            <person name="Gagnon M.C."/>
            <person name="O'Kelly C.J."/>
            <person name="Otis C."/>
            <person name="Lemieux C."/>
        </authorList>
    </citation>
    <scope>NUCLEOTIDE SEQUENCE</scope>
</reference>
<dbReference type="InterPro" id="IPR001351">
    <property type="entry name" value="Ribosomal_uS3_C"/>
</dbReference>
<dbReference type="SUPFAM" id="SSF54821">
    <property type="entry name" value="Ribosomal protein S3 C-terminal domain"/>
    <property type="match status" value="1"/>
</dbReference>
<dbReference type="InterPro" id="IPR015946">
    <property type="entry name" value="KH_dom-like_a/b"/>
</dbReference>
<dbReference type="EMBL" id="FJ493497">
    <property type="protein sequence ID" value="ACK36907.1"/>
    <property type="molecule type" value="Genomic_DNA"/>
</dbReference>
<dbReference type="PANTHER" id="PTHR11760:SF19">
    <property type="entry name" value="SMALL RIBOSOMAL SUBUNIT PROTEIN US3C"/>
    <property type="match status" value="1"/>
</dbReference>
<organism evidence="11">
    <name type="scientific">Monomastix sp. (strain OKE-1)</name>
    <dbReference type="NCBI Taxonomy" id="141716"/>
    <lineage>
        <taxon>Eukaryota</taxon>
        <taxon>Viridiplantae</taxon>
        <taxon>Chlorophyta</taxon>
        <taxon>Mamiellophyceae</taxon>
        <taxon>Monomastigales</taxon>
        <taxon>Monomastigaceae</taxon>
        <taxon>Monomastix</taxon>
    </lineage>
</organism>
<evidence type="ECO:0000256" key="5">
    <source>
        <dbReference type="ARBA" id="ARBA00023274"/>
    </source>
</evidence>
<dbReference type="AlphaFoldDB" id="C0JWQ0"/>
<dbReference type="InterPro" id="IPR005704">
    <property type="entry name" value="Ribosomal_uS3_bac-typ"/>
</dbReference>
<keyword evidence="2 7" id="KW-0699">rRNA-binding</keyword>
<dbReference type="CDD" id="cd02412">
    <property type="entry name" value="KH-II_30S_S3"/>
    <property type="match status" value="1"/>
</dbReference>
<dbReference type="GO" id="GO:0003735">
    <property type="term" value="F:structural constituent of ribosome"/>
    <property type="evidence" value="ECO:0007669"/>
    <property type="project" value="InterPro"/>
</dbReference>
<dbReference type="InterPro" id="IPR057258">
    <property type="entry name" value="Ribosomal_uS3"/>
</dbReference>
<dbReference type="InterPro" id="IPR018280">
    <property type="entry name" value="Ribosomal_uS3_CS"/>
</dbReference>
<sequence>MGQKIHPLGLRIGIFQKHKSEWFAPVGSSNSNQSIPNYAAFIEQDKGVRDFFSSELRDAGLSKILISRRTNRLFVELHVAQPKLVLGENGNNLKQLTEKFQKNIQKLLSRHNNPSMSAPALSIQVVQIPQEEIATDATLLGQKIAEQLEKRVAFRRVMKQSIQQARAAGAEGIKIQIAGRLNGAEIARTEWAREGRVPLQTLKANIDYCYETAQTIYGILGIKIWIFKGTNTSRV</sequence>
<evidence type="ECO:0000256" key="6">
    <source>
        <dbReference type="ARBA" id="ARBA00035154"/>
    </source>
</evidence>
<dbReference type="Gene3D" id="3.30.1140.32">
    <property type="entry name" value="Ribosomal protein S3, C-terminal domain"/>
    <property type="match status" value="1"/>
</dbReference>
<dbReference type="HAMAP" id="MF_01309_B">
    <property type="entry name" value="Ribosomal_uS3_B"/>
    <property type="match status" value="1"/>
</dbReference>
<dbReference type="InterPro" id="IPR036419">
    <property type="entry name" value="Ribosomal_S3_C_sf"/>
</dbReference>
<dbReference type="GO" id="GO:0022627">
    <property type="term" value="C:cytosolic small ribosomal subunit"/>
    <property type="evidence" value="ECO:0007669"/>
    <property type="project" value="TreeGrafter"/>
</dbReference>
<accession>C0JWQ0</accession>
<feature type="domain" description="KH type-2" evidence="10">
    <location>
        <begin position="48"/>
        <end position="129"/>
    </location>
</feature>
<name>C0JWQ0_MONSK</name>
<dbReference type="Pfam" id="PF00189">
    <property type="entry name" value="Ribosomal_S3_C"/>
    <property type="match status" value="1"/>
</dbReference>
<dbReference type="GO" id="GO:0006412">
    <property type="term" value="P:translation"/>
    <property type="evidence" value="ECO:0007669"/>
    <property type="project" value="UniProtKB-UniRule"/>
</dbReference>
<evidence type="ECO:0000256" key="3">
    <source>
        <dbReference type="ARBA" id="ARBA00022884"/>
    </source>
</evidence>
<keyword evidence="4 7" id="KW-0689">Ribosomal protein</keyword>
<keyword evidence="3 7" id="KW-0694">RNA-binding</keyword>